<evidence type="ECO:0000256" key="1">
    <source>
        <dbReference type="SAM" id="MobiDB-lite"/>
    </source>
</evidence>
<dbReference type="Proteomes" id="UP000295604">
    <property type="component" value="Unassembled WGS sequence"/>
</dbReference>
<evidence type="ECO:0000313" key="2">
    <source>
        <dbReference type="EMBL" id="TEA16762.1"/>
    </source>
</evidence>
<sequence length="186" mass="20117">MHARHNLHAEMRAPVTRDKRGGQSHRETICCFSGLVSRGATDPAVRKGPSFQGSSLSSREGQVAFKVAYLPRRGPIWGGSIISTVSCVSRLSSEFDQRRGGVWFFQGTGELVRGKASQPRAQASEGPCRPASGDLASARFYSPNLPARTDRVQDAETGVWRRWDAIAATTAAATRYCSCCVGRGKS</sequence>
<dbReference type="EMBL" id="QAPF01000101">
    <property type="protein sequence ID" value="TEA16762.1"/>
    <property type="molecule type" value="Genomic_DNA"/>
</dbReference>
<proteinExistence type="predicted"/>
<name>A0A4R8TFH2_9PEZI</name>
<evidence type="ECO:0000313" key="3">
    <source>
        <dbReference type="Proteomes" id="UP000295604"/>
    </source>
</evidence>
<feature type="region of interest" description="Disordered" evidence="1">
    <location>
        <begin position="1"/>
        <end position="22"/>
    </location>
</feature>
<organism evidence="2 3">
    <name type="scientific">Colletotrichum sidae</name>
    <dbReference type="NCBI Taxonomy" id="1347389"/>
    <lineage>
        <taxon>Eukaryota</taxon>
        <taxon>Fungi</taxon>
        <taxon>Dikarya</taxon>
        <taxon>Ascomycota</taxon>
        <taxon>Pezizomycotina</taxon>
        <taxon>Sordariomycetes</taxon>
        <taxon>Hypocreomycetidae</taxon>
        <taxon>Glomerellales</taxon>
        <taxon>Glomerellaceae</taxon>
        <taxon>Colletotrichum</taxon>
        <taxon>Colletotrichum orbiculare species complex</taxon>
    </lineage>
</organism>
<reference evidence="2 3" key="1">
    <citation type="submission" date="2018-11" db="EMBL/GenBank/DDBJ databases">
        <title>Genome sequence and assembly of Colletotrichum sidae.</title>
        <authorList>
            <person name="Gan P."/>
            <person name="Shirasu K."/>
        </authorList>
    </citation>
    <scope>NUCLEOTIDE SEQUENCE [LARGE SCALE GENOMIC DNA]</scope>
    <source>
        <strain evidence="2 3">CBS 518.97</strain>
    </source>
</reference>
<keyword evidence="3" id="KW-1185">Reference proteome</keyword>
<protein>
    <submittedName>
        <fullName evidence="2">Uncharacterized protein</fullName>
    </submittedName>
</protein>
<gene>
    <name evidence="2" type="ORF">C8034_v000904</name>
</gene>
<accession>A0A4R8TFH2</accession>
<comment type="caution">
    <text evidence="2">The sequence shown here is derived from an EMBL/GenBank/DDBJ whole genome shotgun (WGS) entry which is preliminary data.</text>
</comment>
<dbReference type="AlphaFoldDB" id="A0A4R8TFH2"/>
<feature type="compositionally biased region" description="Basic and acidic residues" evidence="1">
    <location>
        <begin position="7"/>
        <end position="22"/>
    </location>
</feature>